<reference evidence="1 2" key="1">
    <citation type="journal article" date="2019" name="Commun. Biol.">
        <title>The bagworm genome reveals a unique fibroin gene that provides high tensile strength.</title>
        <authorList>
            <person name="Kono N."/>
            <person name="Nakamura H."/>
            <person name="Ohtoshi R."/>
            <person name="Tomita M."/>
            <person name="Numata K."/>
            <person name="Arakawa K."/>
        </authorList>
    </citation>
    <scope>NUCLEOTIDE SEQUENCE [LARGE SCALE GENOMIC DNA]</scope>
</reference>
<evidence type="ECO:0000313" key="1">
    <source>
        <dbReference type="EMBL" id="GBP77899.1"/>
    </source>
</evidence>
<name>A0A4C1YTE5_EUMVA</name>
<sequence length="111" mass="11627">MVYVCLCTTDSCAGGKAACGAGCTCGPNCACGDGKSTGYVPLHSTLRTSRLSMSVSAGDTDDVSILAALLSTRLCARIVCAWWYLLETESMSILATLSFCWSLRTSCLHPS</sequence>
<dbReference type="EMBL" id="BGZK01001352">
    <property type="protein sequence ID" value="GBP77899.1"/>
    <property type="molecule type" value="Genomic_DNA"/>
</dbReference>
<proteinExistence type="predicted"/>
<accession>A0A4C1YTE5</accession>
<organism evidence="1 2">
    <name type="scientific">Eumeta variegata</name>
    <name type="common">Bagworm moth</name>
    <name type="synonym">Eumeta japonica</name>
    <dbReference type="NCBI Taxonomy" id="151549"/>
    <lineage>
        <taxon>Eukaryota</taxon>
        <taxon>Metazoa</taxon>
        <taxon>Ecdysozoa</taxon>
        <taxon>Arthropoda</taxon>
        <taxon>Hexapoda</taxon>
        <taxon>Insecta</taxon>
        <taxon>Pterygota</taxon>
        <taxon>Neoptera</taxon>
        <taxon>Endopterygota</taxon>
        <taxon>Lepidoptera</taxon>
        <taxon>Glossata</taxon>
        <taxon>Ditrysia</taxon>
        <taxon>Tineoidea</taxon>
        <taxon>Psychidae</taxon>
        <taxon>Oiketicinae</taxon>
        <taxon>Eumeta</taxon>
    </lineage>
</organism>
<keyword evidence="2" id="KW-1185">Reference proteome</keyword>
<gene>
    <name evidence="1" type="ORF">EVAR_54283_1</name>
</gene>
<dbReference type="Proteomes" id="UP000299102">
    <property type="component" value="Unassembled WGS sequence"/>
</dbReference>
<evidence type="ECO:0008006" key="3">
    <source>
        <dbReference type="Google" id="ProtNLM"/>
    </source>
</evidence>
<protein>
    <recommendedName>
        <fullName evidence="3">Metallothionein</fullName>
    </recommendedName>
</protein>
<evidence type="ECO:0000313" key="2">
    <source>
        <dbReference type="Proteomes" id="UP000299102"/>
    </source>
</evidence>
<comment type="caution">
    <text evidence="1">The sequence shown here is derived from an EMBL/GenBank/DDBJ whole genome shotgun (WGS) entry which is preliminary data.</text>
</comment>
<dbReference type="AlphaFoldDB" id="A0A4C1YTE5"/>